<dbReference type="PANTHER" id="PTHR20994:SF0">
    <property type="entry name" value="ER MEMBRANE PROTEIN COMPLEX SUBUNIT 6"/>
    <property type="match status" value="1"/>
</dbReference>
<keyword evidence="10" id="KW-1185">Reference proteome</keyword>
<proteinExistence type="inferred from homology"/>
<dbReference type="EMBL" id="AZHF01000002">
    <property type="protein sequence ID" value="OAA79931.1"/>
    <property type="molecule type" value="Genomic_DNA"/>
</dbReference>
<dbReference type="InterPro" id="IPR008504">
    <property type="entry name" value="Emc6"/>
</dbReference>
<keyword evidence="5" id="KW-0256">Endoplasmic reticulum</keyword>
<dbReference type="Proteomes" id="UP000076881">
    <property type="component" value="Unassembled WGS sequence"/>
</dbReference>
<dbReference type="Pfam" id="PF07019">
    <property type="entry name" value="EMC6"/>
    <property type="match status" value="1"/>
</dbReference>
<dbReference type="GO" id="GO:0034975">
    <property type="term" value="P:protein folding in endoplasmic reticulum"/>
    <property type="evidence" value="ECO:0007669"/>
    <property type="project" value="TreeGrafter"/>
</dbReference>
<dbReference type="InterPro" id="IPR029008">
    <property type="entry name" value="EMC6-like"/>
</dbReference>
<evidence type="ECO:0000256" key="2">
    <source>
        <dbReference type="ARBA" id="ARBA00009436"/>
    </source>
</evidence>
<keyword evidence="7 8" id="KW-0472">Membrane</keyword>
<evidence type="ECO:0000256" key="1">
    <source>
        <dbReference type="ARBA" id="ARBA00004477"/>
    </source>
</evidence>
<comment type="caution">
    <text evidence="9">The sequence shown here is derived from an EMBL/GenBank/DDBJ whole genome shotgun (WGS) entry which is preliminary data.</text>
</comment>
<gene>
    <name evidence="9" type="ORF">LEL_03417</name>
</gene>
<keyword evidence="6 8" id="KW-1133">Transmembrane helix</keyword>
<dbReference type="GO" id="GO:0072546">
    <property type="term" value="C:EMC complex"/>
    <property type="evidence" value="ECO:0007669"/>
    <property type="project" value="InterPro"/>
</dbReference>
<evidence type="ECO:0000313" key="10">
    <source>
        <dbReference type="Proteomes" id="UP000076881"/>
    </source>
</evidence>
<name>A0A168J2H9_CORDF</name>
<evidence type="ECO:0000256" key="4">
    <source>
        <dbReference type="ARBA" id="ARBA00022692"/>
    </source>
</evidence>
<dbReference type="GO" id="GO:0000045">
    <property type="term" value="P:autophagosome assembly"/>
    <property type="evidence" value="ECO:0007669"/>
    <property type="project" value="TreeGrafter"/>
</dbReference>
<protein>
    <recommendedName>
        <fullName evidence="3">ER membrane protein complex subunit 6</fullName>
    </recommendedName>
</protein>
<dbReference type="AlphaFoldDB" id="A0A168J2H9"/>
<evidence type="ECO:0000313" key="9">
    <source>
        <dbReference type="EMBL" id="OAA79931.1"/>
    </source>
</evidence>
<comment type="similarity">
    <text evidence="2">Belongs to the EMC6 family.</text>
</comment>
<dbReference type="PANTHER" id="PTHR20994">
    <property type="entry name" value="ER MEMBRANE PROTEIN COMPLEX SUBUNIT 6"/>
    <property type="match status" value="1"/>
</dbReference>
<sequence length="117" mass="12843">MSEREYQINPLVQESMIHNGRILSNFQSITAPLFGVTAGVLGLESYTGFLLYFVLSIIATVMFYAIQIAPSSLAAGKTPFDASRYYYGAASFWTGGIFNGLSGFILTWTLFYGLVQA</sequence>
<evidence type="ECO:0000256" key="8">
    <source>
        <dbReference type="SAM" id="Phobius"/>
    </source>
</evidence>
<feature type="transmembrane region" description="Helical" evidence="8">
    <location>
        <begin position="90"/>
        <end position="115"/>
    </location>
</feature>
<reference evidence="9 10" key="1">
    <citation type="journal article" date="2016" name="Genome Biol. Evol.">
        <title>Divergent and convergent evolution of fungal pathogenicity.</title>
        <authorList>
            <person name="Shang Y."/>
            <person name="Xiao G."/>
            <person name="Zheng P."/>
            <person name="Cen K."/>
            <person name="Zhan S."/>
            <person name="Wang C."/>
        </authorList>
    </citation>
    <scope>NUCLEOTIDE SEQUENCE [LARGE SCALE GENOMIC DNA]</scope>
    <source>
        <strain evidence="9 10">RCEF 1005</strain>
    </source>
</reference>
<feature type="transmembrane region" description="Helical" evidence="8">
    <location>
        <begin position="50"/>
        <end position="70"/>
    </location>
</feature>
<comment type="subcellular location">
    <subcellularLocation>
        <location evidence="1">Endoplasmic reticulum membrane</location>
        <topology evidence="1">Multi-pass membrane protein</topology>
    </subcellularLocation>
</comment>
<dbReference type="OrthoDB" id="16510at2759"/>
<evidence type="ECO:0000256" key="7">
    <source>
        <dbReference type="ARBA" id="ARBA00023136"/>
    </source>
</evidence>
<evidence type="ECO:0000256" key="3">
    <source>
        <dbReference type="ARBA" id="ARBA00020827"/>
    </source>
</evidence>
<evidence type="ECO:0000256" key="6">
    <source>
        <dbReference type="ARBA" id="ARBA00022989"/>
    </source>
</evidence>
<keyword evidence="4 8" id="KW-0812">Transmembrane</keyword>
<accession>A0A168J2H9</accession>
<evidence type="ECO:0000256" key="5">
    <source>
        <dbReference type="ARBA" id="ARBA00022824"/>
    </source>
</evidence>
<dbReference type="STRING" id="1081108.A0A168J2H9"/>
<organism evidence="9 10">
    <name type="scientific">Akanthomyces lecanii RCEF 1005</name>
    <dbReference type="NCBI Taxonomy" id="1081108"/>
    <lineage>
        <taxon>Eukaryota</taxon>
        <taxon>Fungi</taxon>
        <taxon>Dikarya</taxon>
        <taxon>Ascomycota</taxon>
        <taxon>Pezizomycotina</taxon>
        <taxon>Sordariomycetes</taxon>
        <taxon>Hypocreomycetidae</taxon>
        <taxon>Hypocreales</taxon>
        <taxon>Cordycipitaceae</taxon>
        <taxon>Akanthomyces</taxon>
        <taxon>Cordyceps confragosa</taxon>
    </lineage>
</organism>